<dbReference type="GO" id="GO:0031588">
    <property type="term" value="C:nucleotide-activated protein kinase complex"/>
    <property type="evidence" value="ECO:0007669"/>
    <property type="project" value="TreeGrafter"/>
</dbReference>
<dbReference type="InterPro" id="IPR013783">
    <property type="entry name" value="Ig-like_fold"/>
</dbReference>
<dbReference type="EMBL" id="KN832062">
    <property type="protein sequence ID" value="KIN95678.1"/>
    <property type="molecule type" value="Genomic_DNA"/>
</dbReference>
<dbReference type="InParanoid" id="A0A0C3NJY3"/>
<dbReference type="CDD" id="cd02859">
    <property type="entry name" value="E_set_AMPKbeta_like_N"/>
    <property type="match status" value="1"/>
</dbReference>
<reference evidence="4" key="2">
    <citation type="submission" date="2015-01" db="EMBL/GenBank/DDBJ databases">
        <title>Evolutionary Origins and Diversification of the Mycorrhizal Mutualists.</title>
        <authorList>
            <consortium name="DOE Joint Genome Institute"/>
            <consortium name="Mycorrhizal Genomics Consortium"/>
            <person name="Kohler A."/>
            <person name="Kuo A."/>
            <person name="Nagy L.G."/>
            <person name="Floudas D."/>
            <person name="Copeland A."/>
            <person name="Barry K.W."/>
            <person name="Cichocki N."/>
            <person name="Veneault-Fourrey C."/>
            <person name="LaButti K."/>
            <person name="Lindquist E.A."/>
            <person name="Lipzen A."/>
            <person name="Lundell T."/>
            <person name="Morin E."/>
            <person name="Murat C."/>
            <person name="Riley R."/>
            <person name="Ohm R."/>
            <person name="Sun H."/>
            <person name="Tunlid A."/>
            <person name="Henrissat B."/>
            <person name="Grigoriev I.V."/>
            <person name="Hibbett D.S."/>
            <person name="Martin F."/>
        </authorList>
    </citation>
    <scope>NUCLEOTIDE SEQUENCE [LARGE SCALE GENOMIC DNA]</scope>
    <source>
        <strain evidence="4">Marx 270</strain>
    </source>
</reference>
<organism evidence="3 4">
    <name type="scientific">Pisolithus tinctorius Marx 270</name>
    <dbReference type="NCBI Taxonomy" id="870435"/>
    <lineage>
        <taxon>Eukaryota</taxon>
        <taxon>Fungi</taxon>
        <taxon>Dikarya</taxon>
        <taxon>Basidiomycota</taxon>
        <taxon>Agaricomycotina</taxon>
        <taxon>Agaricomycetes</taxon>
        <taxon>Agaricomycetidae</taxon>
        <taxon>Boletales</taxon>
        <taxon>Sclerodermatineae</taxon>
        <taxon>Pisolithaceae</taxon>
        <taxon>Pisolithus</taxon>
    </lineage>
</organism>
<evidence type="ECO:0000313" key="4">
    <source>
        <dbReference type="Proteomes" id="UP000054217"/>
    </source>
</evidence>
<dbReference type="STRING" id="870435.A0A0C3NJY3"/>
<dbReference type="Gene3D" id="2.60.40.10">
    <property type="entry name" value="Immunoglobulins"/>
    <property type="match status" value="1"/>
</dbReference>
<dbReference type="OrthoDB" id="5873279at2759"/>
<dbReference type="GO" id="GO:0007165">
    <property type="term" value="P:signal transduction"/>
    <property type="evidence" value="ECO:0007669"/>
    <property type="project" value="TreeGrafter"/>
</dbReference>
<evidence type="ECO:0000256" key="1">
    <source>
        <dbReference type="ARBA" id="ARBA00010926"/>
    </source>
</evidence>
<feature type="non-terminal residue" evidence="3">
    <location>
        <position position="85"/>
    </location>
</feature>
<dbReference type="Proteomes" id="UP000054217">
    <property type="component" value="Unassembled WGS sequence"/>
</dbReference>
<dbReference type="PANTHER" id="PTHR10343:SF84">
    <property type="entry name" value="5'-AMP-ACTIVATED PROTEIN KINASE SUBUNIT BETA-1"/>
    <property type="match status" value="1"/>
</dbReference>
<dbReference type="AlphaFoldDB" id="A0A0C3NJY3"/>
<evidence type="ECO:0000313" key="3">
    <source>
        <dbReference type="EMBL" id="KIN95678.1"/>
    </source>
</evidence>
<protein>
    <recommendedName>
        <fullName evidence="2">AMP-activated protein kinase glycogen-binding domain-containing protein</fullName>
    </recommendedName>
</protein>
<feature type="domain" description="AMP-activated protein kinase glycogen-binding" evidence="2">
    <location>
        <begin position="10"/>
        <end position="83"/>
    </location>
</feature>
<gene>
    <name evidence="3" type="ORF">M404DRAFT_165104</name>
</gene>
<dbReference type="GO" id="GO:0005737">
    <property type="term" value="C:cytoplasm"/>
    <property type="evidence" value="ECO:0007669"/>
    <property type="project" value="TreeGrafter"/>
</dbReference>
<keyword evidence="4" id="KW-1185">Reference proteome</keyword>
<dbReference type="PANTHER" id="PTHR10343">
    <property type="entry name" value="5'-AMP-ACTIVATED PROTEIN KINASE , BETA SUBUNIT"/>
    <property type="match status" value="1"/>
</dbReference>
<sequence length="85" mass="9674">MLSRRVRPHTGPNDVIVTGTFDQWSSSIHLVKGDTGFHGTVKLPWGEKVAYKFIVDGYWFCRDDRPMEDDGSGHVNNILYVPQKP</sequence>
<dbReference type="Pfam" id="PF16561">
    <property type="entry name" value="AMPK1_CBM"/>
    <property type="match status" value="1"/>
</dbReference>
<evidence type="ECO:0000259" key="2">
    <source>
        <dbReference type="Pfam" id="PF16561"/>
    </source>
</evidence>
<accession>A0A0C3NJY3</accession>
<reference evidence="3 4" key="1">
    <citation type="submission" date="2014-04" db="EMBL/GenBank/DDBJ databases">
        <authorList>
            <consortium name="DOE Joint Genome Institute"/>
            <person name="Kuo A."/>
            <person name="Kohler A."/>
            <person name="Costa M.D."/>
            <person name="Nagy L.G."/>
            <person name="Floudas D."/>
            <person name="Copeland A."/>
            <person name="Barry K.W."/>
            <person name="Cichocki N."/>
            <person name="Veneault-Fourrey C."/>
            <person name="LaButti K."/>
            <person name="Lindquist E.A."/>
            <person name="Lipzen A."/>
            <person name="Lundell T."/>
            <person name="Morin E."/>
            <person name="Murat C."/>
            <person name="Sun H."/>
            <person name="Tunlid A."/>
            <person name="Henrissat B."/>
            <person name="Grigoriev I.V."/>
            <person name="Hibbett D.S."/>
            <person name="Martin F."/>
            <person name="Nordberg H.P."/>
            <person name="Cantor M.N."/>
            <person name="Hua S.X."/>
        </authorList>
    </citation>
    <scope>NUCLEOTIDE SEQUENCE [LARGE SCALE GENOMIC DNA]</scope>
    <source>
        <strain evidence="3 4">Marx 270</strain>
    </source>
</reference>
<proteinExistence type="inferred from homology"/>
<dbReference type="InterPro" id="IPR050827">
    <property type="entry name" value="CRP1_MDG1_kinase"/>
</dbReference>
<dbReference type="HOGENOM" id="CLU_2446805_0_0_1"/>
<dbReference type="InterPro" id="IPR032640">
    <property type="entry name" value="AMPK1_CBM"/>
</dbReference>
<comment type="similarity">
    <text evidence="1">Belongs to the 5'-AMP-activated protein kinase beta subunit family.</text>
</comment>
<dbReference type="SUPFAM" id="SSF81296">
    <property type="entry name" value="E set domains"/>
    <property type="match status" value="1"/>
</dbReference>
<dbReference type="InterPro" id="IPR014756">
    <property type="entry name" value="Ig_E-set"/>
</dbReference>
<dbReference type="GO" id="GO:0019901">
    <property type="term" value="F:protein kinase binding"/>
    <property type="evidence" value="ECO:0007669"/>
    <property type="project" value="TreeGrafter"/>
</dbReference>
<name>A0A0C3NJY3_PISTI</name>
<dbReference type="GO" id="GO:0005634">
    <property type="term" value="C:nucleus"/>
    <property type="evidence" value="ECO:0007669"/>
    <property type="project" value="TreeGrafter"/>
</dbReference>